<keyword evidence="1" id="KW-0472">Membrane</keyword>
<evidence type="ECO:0008006" key="4">
    <source>
        <dbReference type="Google" id="ProtNLM"/>
    </source>
</evidence>
<evidence type="ECO:0000313" key="3">
    <source>
        <dbReference type="Proteomes" id="UP001311232"/>
    </source>
</evidence>
<proteinExistence type="predicted"/>
<evidence type="ECO:0000313" key="2">
    <source>
        <dbReference type="EMBL" id="KAK5599754.1"/>
    </source>
</evidence>
<dbReference type="EMBL" id="JAHHUM010002916">
    <property type="protein sequence ID" value="KAK5599754.1"/>
    <property type="molecule type" value="Genomic_DNA"/>
</dbReference>
<dbReference type="Proteomes" id="UP001311232">
    <property type="component" value="Unassembled WGS sequence"/>
</dbReference>
<reference evidence="2 3" key="1">
    <citation type="submission" date="2021-06" db="EMBL/GenBank/DDBJ databases">
        <authorList>
            <person name="Palmer J.M."/>
        </authorList>
    </citation>
    <scope>NUCLEOTIDE SEQUENCE [LARGE SCALE GENOMIC DNA]</scope>
    <source>
        <strain evidence="2 3">MEX-2019</strain>
        <tissue evidence="2">Muscle</tissue>
    </source>
</reference>
<organism evidence="2 3">
    <name type="scientific">Crenichthys baileyi</name>
    <name type="common">White River springfish</name>
    <dbReference type="NCBI Taxonomy" id="28760"/>
    <lineage>
        <taxon>Eukaryota</taxon>
        <taxon>Metazoa</taxon>
        <taxon>Chordata</taxon>
        <taxon>Craniata</taxon>
        <taxon>Vertebrata</taxon>
        <taxon>Euteleostomi</taxon>
        <taxon>Actinopterygii</taxon>
        <taxon>Neopterygii</taxon>
        <taxon>Teleostei</taxon>
        <taxon>Neoteleostei</taxon>
        <taxon>Acanthomorphata</taxon>
        <taxon>Ovalentaria</taxon>
        <taxon>Atherinomorphae</taxon>
        <taxon>Cyprinodontiformes</taxon>
        <taxon>Goodeidae</taxon>
        <taxon>Crenichthys</taxon>
    </lineage>
</organism>
<accession>A0AAV9QTW0</accession>
<evidence type="ECO:0000256" key="1">
    <source>
        <dbReference type="SAM" id="Phobius"/>
    </source>
</evidence>
<feature type="transmembrane region" description="Helical" evidence="1">
    <location>
        <begin position="12"/>
        <end position="32"/>
    </location>
</feature>
<keyword evidence="1" id="KW-1133">Transmembrane helix</keyword>
<keyword evidence="1" id="KW-0812">Transmembrane</keyword>
<gene>
    <name evidence="2" type="ORF">CRENBAI_016165</name>
</gene>
<keyword evidence="3" id="KW-1185">Reference proteome</keyword>
<name>A0AAV9QTW0_9TELE</name>
<sequence length="156" mass="17414">MVSKAIASIISIIRSTCFMPISLLVFTCAMLFKHPSVLFTPCWRILFVHANPSLSISSTVSVRSLSMFMPSSVTSYLLSCCLRTSVLIFPLEMMLVPPAVIEQEAGYTLDRSPVHGSDTYLYLRTISTLNCLIKKLHDIINRVSVSDYLLETNTVM</sequence>
<dbReference type="AlphaFoldDB" id="A0AAV9QTW0"/>
<comment type="caution">
    <text evidence="2">The sequence shown here is derived from an EMBL/GenBank/DDBJ whole genome shotgun (WGS) entry which is preliminary data.</text>
</comment>
<protein>
    <recommendedName>
        <fullName evidence="4">Leptin</fullName>
    </recommendedName>
</protein>